<proteinExistence type="predicted"/>
<dbReference type="EMBL" id="LAZR01011831">
    <property type="protein sequence ID" value="KKM58117.1"/>
    <property type="molecule type" value="Genomic_DNA"/>
</dbReference>
<dbReference type="AlphaFoldDB" id="A0A0F9LRF2"/>
<reference evidence="1" key="1">
    <citation type="journal article" date="2015" name="Nature">
        <title>Complex archaea that bridge the gap between prokaryotes and eukaryotes.</title>
        <authorList>
            <person name="Spang A."/>
            <person name="Saw J.H."/>
            <person name="Jorgensen S.L."/>
            <person name="Zaremba-Niedzwiedzka K."/>
            <person name="Martijn J."/>
            <person name="Lind A.E."/>
            <person name="van Eijk R."/>
            <person name="Schleper C."/>
            <person name="Guy L."/>
            <person name="Ettema T.J."/>
        </authorList>
    </citation>
    <scope>NUCLEOTIDE SEQUENCE</scope>
</reference>
<protein>
    <submittedName>
        <fullName evidence="1">Uncharacterized protein</fullName>
    </submittedName>
</protein>
<accession>A0A0F9LRF2</accession>
<organism evidence="1">
    <name type="scientific">marine sediment metagenome</name>
    <dbReference type="NCBI Taxonomy" id="412755"/>
    <lineage>
        <taxon>unclassified sequences</taxon>
        <taxon>metagenomes</taxon>
        <taxon>ecological metagenomes</taxon>
    </lineage>
</organism>
<comment type="caution">
    <text evidence="1">The sequence shown here is derived from an EMBL/GenBank/DDBJ whole genome shotgun (WGS) entry which is preliminary data.</text>
</comment>
<gene>
    <name evidence="1" type="ORF">LCGC14_1549840</name>
</gene>
<evidence type="ECO:0000313" key="1">
    <source>
        <dbReference type="EMBL" id="KKM58117.1"/>
    </source>
</evidence>
<sequence>MSATNLWEDDVLDLIFTNVAAPNMGDAAGLPASVGAGSLTIALHTGNAIDDTSTLQTQVVAAYTGYSNQTVVRSVAGWTVSSGSATNDAIISFGLSSSGPETETDVSLGGFAGVMQIFSTLDADLIVNNGVTPEFAISALAISLD</sequence>
<name>A0A0F9LRF2_9ZZZZ</name>